<dbReference type="OMA" id="EANGPHY"/>
<accession>A0A8T2UWZ1</accession>
<keyword evidence="2" id="KW-1185">Reference proteome</keyword>
<dbReference type="GO" id="GO:0051082">
    <property type="term" value="F:unfolded protein binding"/>
    <property type="evidence" value="ECO:0007669"/>
    <property type="project" value="TreeGrafter"/>
</dbReference>
<protein>
    <submittedName>
        <fullName evidence="1">Uncharacterized protein</fullName>
    </submittedName>
</protein>
<gene>
    <name evidence="1" type="ORF">KP509_04G000500</name>
</gene>
<evidence type="ECO:0000313" key="1">
    <source>
        <dbReference type="EMBL" id="KAH7438085.1"/>
    </source>
</evidence>
<dbReference type="PANTHER" id="PTHR46775">
    <property type="entry name" value="FLOCCULATION PROTEIN (DUF1296)"/>
    <property type="match status" value="1"/>
</dbReference>
<dbReference type="InterPro" id="IPR044277">
    <property type="entry name" value="GIP1"/>
</dbReference>
<organism evidence="1 2">
    <name type="scientific">Ceratopteris richardii</name>
    <name type="common">Triangle waterfern</name>
    <dbReference type="NCBI Taxonomy" id="49495"/>
    <lineage>
        <taxon>Eukaryota</taxon>
        <taxon>Viridiplantae</taxon>
        <taxon>Streptophyta</taxon>
        <taxon>Embryophyta</taxon>
        <taxon>Tracheophyta</taxon>
        <taxon>Polypodiopsida</taxon>
        <taxon>Polypodiidae</taxon>
        <taxon>Polypodiales</taxon>
        <taxon>Pteridineae</taxon>
        <taxon>Pteridaceae</taxon>
        <taxon>Parkerioideae</taxon>
        <taxon>Ceratopteris</taxon>
    </lineage>
</organism>
<dbReference type="EMBL" id="CM035409">
    <property type="protein sequence ID" value="KAH7438085.1"/>
    <property type="molecule type" value="Genomic_DNA"/>
</dbReference>
<dbReference type="Proteomes" id="UP000825935">
    <property type="component" value="Chromosome 4"/>
</dbReference>
<name>A0A8T2UWZ1_CERRI</name>
<comment type="caution">
    <text evidence="1">The sequence shown here is derived from an EMBL/GenBank/DDBJ whole genome shotgun (WGS) entry which is preliminary data.</text>
</comment>
<proteinExistence type="predicted"/>
<dbReference type="AlphaFoldDB" id="A0A8T2UWZ1"/>
<evidence type="ECO:0000313" key="2">
    <source>
        <dbReference type="Proteomes" id="UP000825935"/>
    </source>
</evidence>
<reference evidence="1" key="1">
    <citation type="submission" date="2021-08" db="EMBL/GenBank/DDBJ databases">
        <title>WGS assembly of Ceratopteris richardii.</title>
        <authorList>
            <person name="Marchant D.B."/>
            <person name="Chen G."/>
            <person name="Jenkins J."/>
            <person name="Shu S."/>
            <person name="Leebens-Mack J."/>
            <person name="Grimwood J."/>
            <person name="Schmutz J."/>
            <person name="Soltis P."/>
            <person name="Soltis D."/>
            <person name="Chen Z.-H."/>
        </authorList>
    </citation>
    <scope>NUCLEOTIDE SEQUENCE</scope>
    <source>
        <strain evidence="1">Whitten #5841</strain>
        <tissue evidence="1">Leaf</tissue>
    </source>
</reference>
<dbReference type="PANTHER" id="PTHR46775:SF1">
    <property type="entry name" value="FLOCCULATION PROTEIN (DUF1296)"/>
    <property type="match status" value="1"/>
</dbReference>
<sequence>MKYVFSQYKPSGVATGSVPHRAVVAGYGNFSTSPSGFTTINSAATFAPTSGYEEANGPHYKEDNHFISNQQPAQGFGVWIQLSMDMTGMQTNSYYNLLGQGQHTSFTLTAPTHAVWVTTFASFNNHSQSCSTPVVHHLIHQCQALGVVGGVASQSGTYQQQPQLNWPLNY</sequence>
<dbReference type="OrthoDB" id="753279at2759"/>